<feature type="transmembrane region" description="Helical" evidence="2">
    <location>
        <begin position="305"/>
        <end position="328"/>
    </location>
</feature>
<feature type="chain" id="PRO_5036445836" evidence="3">
    <location>
        <begin position="26"/>
        <end position="497"/>
    </location>
</feature>
<evidence type="ECO:0000313" key="4">
    <source>
        <dbReference type="EnsemblMetazoa" id="G28078.1:cds"/>
    </source>
</evidence>
<dbReference type="OrthoDB" id="6123928at2759"/>
<keyword evidence="2" id="KW-0812">Transmembrane</keyword>
<dbReference type="AlphaFoldDB" id="A0A8W8LHT2"/>
<evidence type="ECO:0000256" key="1">
    <source>
        <dbReference type="SAM" id="MobiDB-lite"/>
    </source>
</evidence>
<feature type="compositionally biased region" description="Basic residues" evidence="1">
    <location>
        <begin position="372"/>
        <end position="385"/>
    </location>
</feature>
<accession>A0A8W8LHT2</accession>
<evidence type="ECO:0000256" key="2">
    <source>
        <dbReference type="SAM" id="Phobius"/>
    </source>
</evidence>
<protein>
    <submittedName>
        <fullName evidence="4">Uncharacterized protein</fullName>
    </submittedName>
</protein>
<evidence type="ECO:0000256" key="3">
    <source>
        <dbReference type="SAM" id="SignalP"/>
    </source>
</evidence>
<keyword evidence="5" id="KW-1185">Reference proteome</keyword>
<dbReference type="Proteomes" id="UP000005408">
    <property type="component" value="Unassembled WGS sequence"/>
</dbReference>
<keyword evidence="2" id="KW-1133">Transmembrane helix</keyword>
<dbReference type="OMA" id="YLIHSYN"/>
<dbReference type="EnsemblMetazoa" id="G28078.1">
    <property type="protein sequence ID" value="G28078.1:cds"/>
    <property type="gene ID" value="G28078"/>
</dbReference>
<name>A0A8W8LHT2_MAGGI</name>
<keyword evidence="2" id="KW-0472">Membrane</keyword>
<organism evidence="4 5">
    <name type="scientific">Magallana gigas</name>
    <name type="common">Pacific oyster</name>
    <name type="synonym">Crassostrea gigas</name>
    <dbReference type="NCBI Taxonomy" id="29159"/>
    <lineage>
        <taxon>Eukaryota</taxon>
        <taxon>Metazoa</taxon>
        <taxon>Spiralia</taxon>
        <taxon>Lophotrochozoa</taxon>
        <taxon>Mollusca</taxon>
        <taxon>Bivalvia</taxon>
        <taxon>Autobranchia</taxon>
        <taxon>Pteriomorphia</taxon>
        <taxon>Ostreida</taxon>
        <taxon>Ostreoidea</taxon>
        <taxon>Ostreidae</taxon>
        <taxon>Magallana</taxon>
    </lineage>
</organism>
<keyword evidence="3" id="KW-0732">Signal</keyword>
<proteinExistence type="predicted"/>
<feature type="signal peptide" evidence="3">
    <location>
        <begin position="1"/>
        <end position="25"/>
    </location>
</feature>
<feature type="region of interest" description="Disordered" evidence="1">
    <location>
        <begin position="359"/>
        <end position="396"/>
    </location>
</feature>
<reference evidence="4" key="1">
    <citation type="submission" date="2022-08" db="UniProtKB">
        <authorList>
            <consortium name="EnsemblMetazoa"/>
        </authorList>
    </citation>
    <scope>IDENTIFICATION</scope>
    <source>
        <strain evidence="4">05x7-T-G4-1.051#20</strain>
    </source>
</reference>
<sequence>MPGFIRTLLICVVLVVNISYQLTDGTCEFPPDLRGDWYTTSNGLVTFSNDSISNFKSLIHPSTHTYNCEYIDNGRYITRARIPILSTSNYDVYFCMSFTKITETKYLVQYNSDMAGFVNERVVGVSVQSSTTTLLPVGEACNLTTSVPTGSQEVYVKKGNESSNFITCPESVASILDMTLNSGCYGNVIDGMSYPNYLIHSYNSSCASTQYTFTTSGNLTCMYSVMSGASTYLTVYNLDTTTDEISTYRFLCYVITSGNDQVYLTYYPKICQTDQTSTYVTSPGVIAYLVDRYKDAAPSDDEVPIGVVIGILVPIVLLLGMVLFIIYWKIKHRQKINHELELAARRNWKKLAEKFTPKTKHTVEKAENSSKKGNKKRKKKKKKGRKENCENQSVHSLTDSRRRSVWFDDFNNTIEEIQESQPWQRQWEAFNDPLNKQTYDDDRGTPNTARSVSSVQKIWLNPDNTEKAEVESTWDNVANFLANLRKRPKQEDFLQPQ</sequence>
<feature type="compositionally biased region" description="Basic and acidic residues" evidence="1">
    <location>
        <begin position="359"/>
        <end position="370"/>
    </location>
</feature>
<evidence type="ECO:0000313" key="5">
    <source>
        <dbReference type="Proteomes" id="UP000005408"/>
    </source>
</evidence>